<evidence type="ECO:0000313" key="1">
    <source>
        <dbReference type="EMBL" id="RDY30308.1"/>
    </source>
</evidence>
<organism evidence="1 2">
    <name type="scientific">Lachnotalea glycerini</name>
    <dbReference type="NCBI Taxonomy" id="1763509"/>
    <lineage>
        <taxon>Bacteria</taxon>
        <taxon>Bacillati</taxon>
        <taxon>Bacillota</taxon>
        <taxon>Clostridia</taxon>
        <taxon>Lachnospirales</taxon>
        <taxon>Lachnospiraceae</taxon>
        <taxon>Lachnotalea</taxon>
    </lineage>
</organism>
<dbReference type="OrthoDB" id="9808275at2"/>
<name>A0A371JC98_9FIRM</name>
<dbReference type="AlphaFoldDB" id="A0A371JC98"/>
<accession>A0A371JC98</accession>
<reference evidence="1 2" key="1">
    <citation type="journal article" date="2017" name="Genome Announc.">
        <title>Draft Genome Sequence of a Sporulating and Motile Strain of Lachnotalea glycerini Isolated from Water in Quebec City, Canada.</title>
        <authorList>
            <person name="Maheux A.F."/>
            <person name="Boudreau D.K."/>
            <person name="Berube E."/>
            <person name="Boissinot M."/>
            <person name="Raymond F."/>
            <person name="Brodeur S."/>
            <person name="Corbeil J."/>
            <person name="Isabel S."/>
            <person name="Omar R.F."/>
            <person name="Bergeron M.G."/>
        </authorList>
    </citation>
    <scope>NUCLEOTIDE SEQUENCE [LARGE SCALE GENOMIC DNA]</scope>
    <source>
        <strain evidence="1 2">CCRI-19302</strain>
    </source>
</reference>
<protein>
    <submittedName>
        <fullName evidence="1">Uncharacterized protein</fullName>
    </submittedName>
</protein>
<evidence type="ECO:0000313" key="2">
    <source>
        <dbReference type="Proteomes" id="UP000216411"/>
    </source>
</evidence>
<keyword evidence="2" id="KW-1185">Reference proteome</keyword>
<sequence length="74" mass="8177">MEVVEKVSGKTIAKKFGTHYLLVCDALEPLLELSDVPYQMVYDAVYRTLINADVSSKVAANIALAIKEGISWFV</sequence>
<proteinExistence type="predicted"/>
<dbReference type="EMBL" id="NOKA02000041">
    <property type="protein sequence ID" value="RDY30308.1"/>
    <property type="molecule type" value="Genomic_DNA"/>
</dbReference>
<dbReference type="Proteomes" id="UP000216411">
    <property type="component" value="Unassembled WGS sequence"/>
</dbReference>
<dbReference type="RefSeq" id="WP_094376327.1">
    <property type="nucleotide sequence ID" value="NZ_NOKA02000041.1"/>
</dbReference>
<comment type="caution">
    <text evidence="1">The sequence shown here is derived from an EMBL/GenBank/DDBJ whole genome shotgun (WGS) entry which is preliminary data.</text>
</comment>
<gene>
    <name evidence="1" type="ORF">CG710_015350</name>
</gene>